<dbReference type="AlphaFoldDB" id="A0A820RLK5"/>
<proteinExistence type="predicted"/>
<accession>A0A820RLK5</accession>
<evidence type="ECO:0000313" key="2">
    <source>
        <dbReference type="Proteomes" id="UP000663868"/>
    </source>
</evidence>
<protein>
    <submittedName>
        <fullName evidence="1">Uncharacterized protein</fullName>
    </submittedName>
</protein>
<comment type="caution">
    <text evidence="1">The sequence shown here is derived from an EMBL/GenBank/DDBJ whole genome shotgun (WGS) entry which is preliminary data.</text>
</comment>
<evidence type="ECO:0000313" key="1">
    <source>
        <dbReference type="EMBL" id="CAF4443444.1"/>
    </source>
</evidence>
<gene>
    <name evidence="1" type="ORF">KXQ929_LOCUS53530</name>
</gene>
<reference evidence="1" key="1">
    <citation type="submission" date="2021-02" db="EMBL/GenBank/DDBJ databases">
        <authorList>
            <person name="Nowell W R."/>
        </authorList>
    </citation>
    <scope>NUCLEOTIDE SEQUENCE</scope>
</reference>
<feature type="non-terminal residue" evidence="1">
    <location>
        <position position="1"/>
    </location>
</feature>
<organism evidence="1 2">
    <name type="scientific">Adineta steineri</name>
    <dbReference type="NCBI Taxonomy" id="433720"/>
    <lineage>
        <taxon>Eukaryota</taxon>
        <taxon>Metazoa</taxon>
        <taxon>Spiralia</taxon>
        <taxon>Gnathifera</taxon>
        <taxon>Rotifera</taxon>
        <taxon>Eurotatoria</taxon>
        <taxon>Bdelloidea</taxon>
        <taxon>Adinetida</taxon>
        <taxon>Adinetidae</taxon>
        <taxon>Adineta</taxon>
    </lineage>
</organism>
<dbReference type="EMBL" id="CAJOBB010030400">
    <property type="protein sequence ID" value="CAF4443444.1"/>
    <property type="molecule type" value="Genomic_DNA"/>
</dbReference>
<sequence length="27" mass="3111">TYLHMTTNSKVIASYILGLLTVVFIRR</sequence>
<name>A0A820RLK5_9BILA</name>
<dbReference type="Proteomes" id="UP000663868">
    <property type="component" value="Unassembled WGS sequence"/>
</dbReference>